<dbReference type="AlphaFoldDB" id="A0A8B8GJB2"/>
<feature type="signal peptide" evidence="1">
    <location>
        <begin position="1"/>
        <end position="16"/>
    </location>
</feature>
<sequence length="1102" mass="124133">MRAVLCLFVLISTALACPCSPPGGCSCGEKPKICNPAWNVRTFDSQQATTAIQGGWYLQLFSPFLINDANPLKTGLFSPQYPTSNLKIMFNDTTPCDSFDYNSDYIMTDIAYNLATQRVEITKSLFKAAYGNKSPWAIFNIGTAKYYENPIVEINPFTDDLLIRHEIDTIYEREYTLACIGSDELWQDYLIFVLINQYDNFFNIYDKHAVWVFTRSPSPSPATYKKAFDDLKKSGINPYYLMSMDQSVDLASIPTVSIDELYGITTETVTKSTQVTSSDGTTSQSSTTTTVTTVSTVNFVLNPNYVSPYEIDTSPLTGDIKILKLLDTDALTNIFSNKYYLKSAMPCRYYSEDIVVKGGLLNTAFPATSIQVAFDYTNKAPWDYTSTRYMIDRSINAITGEIQVTRSIISSCYDGSHPYNAISVYTEGYGPTPIEEVTILNLDGSVSKSPGSIYIQQYVLCIAGYQKDAFVIFYLANKYNNLFNPNSPVNPLYVLTNDRFPSAKVIEDINQEILRIGYDSRYLTNVDQTTVISDDYIFEESFFYPSVPRSLVGPGPVTPLPDLPSYFPPQYQVKTFESQLATKAIQGGWNLQLYSPTSINNAHALKTGLFYPQFPCSNLKIMFNDTTPCDEFDYNTDFILTDISFNLITQRVETTKSLFKAAYGNKSPYAIFNVGTTKYFETPIVEVNPFTDDLLIRHTIDTTYEREYTIACIGADDLWEDYLIFVLLNQYDNFFSSNDNHIIWMFTRSPNPGPATYKRAFDDLKKSGINPYYLMSMDQSVDLISIPTVSIDELYGITTETVTKSTQVTSSDGTVTTEQSTQVTTVSTIDFVPNPAYISPYEFDTSPLFGDIKIYKDLQPDVLTNIFSNKYYLKSTMPCRYYSEDIDVKVGLLNTAFPATGIQVAFDYTNKATWDYTTTRYMIDRAVNAITGETQVTRSIISSCYDGSHPYNTISVFTEGYGPTPIEEISPLSLDGSICKSPGKLYTQQYIISVVGYQKDDFVILYIANKYKNLFNPDSPFNPLFVLTNERFPSAKVLEDINQAIYLCGYDSRYLSTVDQTITIDEDYVFESSYFEVETVTTSSACQTTVTKSVKSTLKTIC</sequence>
<evidence type="ECO:0000313" key="3">
    <source>
        <dbReference type="RefSeq" id="XP_025422671.1"/>
    </source>
</evidence>
<dbReference type="Proteomes" id="UP000694846">
    <property type="component" value="Unplaced"/>
</dbReference>
<dbReference type="GeneID" id="112692273"/>
<dbReference type="OrthoDB" id="6619716at2759"/>
<evidence type="ECO:0000256" key="1">
    <source>
        <dbReference type="SAM" id="SignalP"/>
    </source>
</evidence>
<proteinExistence type="predicted"/>
<gene>
    <name evidence="3" type="primary">LOC112692273</name>
</gene>
<feature type="chain" id="PRO_5034235458" evidence="1">
    <location>
        <begin position="17"/>
        <end position="1102"/>
    </location>
</feature>
<evidence type="ECO:0000313" key="2">
    <source>
        <dbReference type="Proteomes" id="UP000694846"/>
    </source>
</evidence>
<accession>A0A8B8GJB2</accession>
<name>A0A8B8GJB2_9HEMI</name>
<keyword evidence="1" id="KW-0732">Signal</keyword>
<protein>
    <submittedName>
        <fullName evidence="3">Uncharacterized protein LOC112692273</fullName>
    </submittedName>
</protein>
<reference evidence="3" key="1">
    <citation type="submission" date="2025-08" db="UniProtKB">
        <authorList>
            <consortium name="RefSeq"/>
        </authorList>
    </citation>
    <scope>IDENTIFICATION</scope>
    <source>
        <tissue evidence="3">Whole body</tissue>
    </source>
</reference>
<organism evidence="2 3">
    <name type="scientific">Sipha flava</name>
    <name type="common">yellow sugarcane aphid</name>
    <dbReference type="NCBI Taxonomy" id="143950"/>
    <lineage>
        <taxon>Eukaryota</taxon>
        <taxon>Metazoa</taxon>
        <taxon>Ecdysozoa</taxon>
        <taxon>Arthropoda</taxon>
        <taxon>Hexapoda</taxon>
        <taxon>Insecta</taxon>
        <taxon>Pterygota</taxon>
        <taxon>Neoptera</taxon>
        <taxon>Paraneoptera</taxon>
        <taxon>Hemiptera</taxon>
        <taxon>Sternorrhyncha</taxon>
        <taxon>Aphidomorpha</taxon>
        <taxon>Aphidoidea</taxon>
        <taxon>Aphididae</taxon>
        <taxon>Sipha</taxon>
    </lineage>
</organism>
<dbReference type="PROSITE" id="PS51257">
    <property type="entry name" value="PROKAR_LIPOPROTEIN"/>
    <property type="match status" value="1"/>
</dbReference>
<dbReference type="RefSeq" id="XP_025422671.1">
    <property type="nucleotide sequence ID" value="XM_025566886.1"/>
</dbReference>
<keyword evidence="2" id="KW-1185">Reference proteome</keyword>